<reference evidence="2" key="1">
    <citation type="journal article" date="2012" name="Nat. Biotechnol.">
        <title>Draft genome sequence of pigeonpea (Cajanus cajan), an orphan legume crop of resource-poor farmers.</title>
        <authorList>
            <person name="Varshney R.K."/>
            <person name="Chen W."/>
            <person name="Li Y."/>
            <person name="Bharti A.K."/>
            <person name="Saxena R.K."/>
            <person name="Schlueter J.A."/>
            <person name="Donoghue M.T."/>
            <person name="Azam S."/>
            <person name="Fan G."/>
            <person name="Whaley A.M."/>
            <person name="Farmer A.D."/>
            <person name="Sheridan J."/>
            <person name="Iwata A."/>
            <person name="Tuteja R."/>
            <person name="Penmetsa R.V."/>
            <person name="Wu W."/>
            <person name="Upadhyaya H.D."/>
            <person name="Yang S.P."/>
            <person name="Shah T."/>
            <person name="Saxena K.B."/>
            <person name="Michael T."/>
            <person name="McCombie W.R."/>
            <person name="Yang B."/>
            <person name="Zhang G."/>
            <person name="Yang H."/>
            <person name="Wang J."/>
            <person name="Spillane C."/>
            <person name="Cook D.R."/>
            <person name="May G.D."/>
            <person name="Xu X."/>
            <person name="Jackson S.A."/>
        </authorList>
    </citation>
    <scope>NUCLEOTIDE SEQUENCE [LARGE SCALE GENOMIC DNA]</scope>
</reference>
<dbReference type="OMA" id="NCIDICY"/>
<protein>
    <recommendedName>
        <fullName evidence="4">Thionin-like protein 2</fullName>
    </recommendedName>
</protein>
<dbReference type="Gramene" id="C.cajan_43681.t">
    <property type="protein sequence ID" value="C.cajan_43681.t"/>
    <property type="gene ID" value="C.cajan_43681"/>
</dbReference>
<evidence type="ECO:0008006" key="4">
    <source>
        <dbReference type="Google" id="ProtNLM"/>
    </source>
</evidence>
<sequence>MAKNEIKTIKVVIMVMIMMGFAQANHNPPLPQIDPNNMLFKGDLCSTLCTIKCAFTSFTNPQYNRCIDNCIDICYKKHVVYNCITSCGLTKSIDNNIDARGLPTHAMDSCFQKCLNK</sequence>
<evidence type="ECO:0000313" key="2">
    <source>
        <dbReference type="EMBL" id="KYP33760.1"/>
    </source>
</evidence>
<proteinExistence type="predicted"/>
<dbReference type="EMBL" id="KQ484781">
    <property type="protein sequence ID" value="KYP33760.1"/>
    <property type="molecule type" value="Genomic_DNA"/>
</dbReference>
<keyword evidence="3" id="KW-1185">Reference proteome</keyword>
<organism evidence="2 3">
    <name type="scientific">Cajanus cajan</name>
    <name type="common">Pigeon pea</name>
    <name type="synonym">Cajanus indicus</name>
    <dbReference type="NCBI Taxonomy" id="3821"/>
    <lineage>
        <taxon>Eukaryota</taxon>
        <taxon>Viridiplantae</taxon>
        <taxon>Streptophyta</taxon>
        <taxon>Embryophyta</taxon>
        <taxon>Tracheophyta</taxon>
        <taxon>Spermatophyta</taxon>
        <taxon>Magnoliopsida</taxon>
        <taxon>eudicotyledons</taxon>
        <taxon>Gunneridae</taxon>
        <taxon>Pentapetalae</taxon>
        <taxon>rosids</taxon>
        <taxon>fabids</taxon>
        <taxon>Fabales</taxon>
        <taxon>Fabaceae</taxon>
        <taxon>Papilionoideae</taxon>
        <taxon>50 kb inversion clade</taxon>
        <taxon>NPAAA clade</taxon>
        <taxon>indigoferoid/millettioid clade</taxon>
        <taxon>Phaseoleae</taxon>
        <taxon>Cajanus</taxon>
    </lineage>
</organism>
<evidence type="ECO:0000256" key="1">
    <source>
        <dbReference type="SAM" id="SignalP"/>
    </source>
</evidence>
<name>A0A151QU02_CAJCA</name>
<dbReference type="AlphaFoldDB" id="A0A151QU02"/>
<feature type="chain" id="PRO_5007587542" description="Thionin-like protein 2" evidence="1">
    <location>
        <begin position="25"/>
        <end position="117"/>
    </location>
</feature>
<feature type="signal peptide" evidence="1">
    <location>
        <begin position="1"/>
        <end position="24"/>
    </location>
</feature>
<keyword evidence="1" id="KW-0732">Signal</keyword>
<accession>A0A151QU02</accession>
<gene>
    <name evidence="2" type="ORF">KK1_045357</name>
</gene>
<dbReference type="Proteomes" id="UP000075243">
    <property type="component" value="Unassembled WGS sequence"/>
</dbReference>
<evidence type="ECO:0000313" key="3">
    <source>
        <dbReference type="Proteomes" id="UP000075243"/>
    </source>
</evidence>